<dbReference type="InterPro" id="IPR008942">
    <property type="entry name" value="ENTH_VHS"/>
</dbReference>
<evidence type="ECO:0000259" key="2">
    <source>
        <dbReference type="PROSITE" id="PS50942"/>
    </source>
</evidence>
<dbReference type="GO" id="GO:0006897">
    <property type="term" value="P:endocytosis"/>
    <property type="evidence" value="ECO:0007669"/>
    <property type="project" value="TreeGrafter"/>
</dbReference>
<feature type="domain" description="ENTH" evidence="2">
    <location>
        <begin position="13"/>
        <end position="145"/>
    </location>
</feature>
<dbReference type="GO" id="GO:0005768">
    <property type="term" value="C:endosome"/>
    <property type="evidence" value="ECO:0007669"/>
    <property type="project" value="TreeGrafter"/>
</dbReference>
<dbReference type="AlphaFoldDB" id="A0A1Y2CJH5"/>
<feature type="region of interest" description="Disordered" evidence="1">
    <location>
        <begin position="330"/>
        <end position="423"/>
    </location>
</feature>
<proteinExistence type="predicted"/>
<dbReference type="Proteomes" id="UP000193467">
    <property type="component" value="Unassembled WGS sequence"/>
</dbReference>
<dbReference type="STRING" id="106004.A0A1Y2CJH5"/>
<dbReference type="InterPro" id="IPR013809">
    <property type="entry name" value="ENTH"/>
</dbReference>
<protein>
    <recommendedName>
        <fullName evidence="2">ENTH domain-containing protein</fullName>
    </recommendedName>
</protein>
<feature type="compositionally biased region" description="Low complexity" evidence="1">
    <location>
        <begin position="330"/>
        <end position="349"/>
    </location>
</feature>
<dbReference type="InParanoid" id="A0A1Y2CJH5"/>
<dbReference type="GO" id="GO:0005543">
    <property type="term" value="F:phospholipid binding"/>
    <property type="evidence" value="ECO:0007669"/>
    <property type="project" value="TreeGrafter"/>
</dbReference>
<dbReference type="SUPFAM" id="SSF48464">
    <property type="entry name" value="ENTH/VHS domain"/>
    <property type="match status" value="1"/>
</dbReference>
<gene>
    <name evidence="3" type="ORF">BCR35DRAFT_310945</name>
</gene>
<dbReference type="Pfam" id="PF01417">
    <property type="entry name" value="ENTH"/>
    <property type="match status" value="1"/>
</dbReference>
<dbReference type="PROSITE" id="PS50942">
    <property type="entry name" value="ENTH"/>
    <property type="match status" value="1"/>
</dbReference>
<evidence type="ECO:0000313" key="3">
    <source>
        <dbReference type="EMBL" id="ORY47190.1"/>
    </source>
</evidence>
<feature type="compositionally biased region" description="Low complexity" evidence="1">
    <location>
        <begin position="359"/>
        <end position="383"/>
    </location>
</feature>
<dbReference type="SMART" id="SM00273">
    <property type="entry name" value="ENTH"/>
    <property type="match status" value="1"/>
</dbReference>
<dbReference type="Gene3D" id="1.25.40.90">
    <property type="match status" value="1"/>
</dbReference>
<dbReference type="EMBL" id="MCGR01000117">
    <property type="protein sequence ID" value="ORY47190.1"/>
    <property type="molecule type" value="Genomic_DNA"/>
</dbReference>
<dbReference type="GO" id="GO:0030125">
    <property type="term" value="C:clathrin vesicle coat"/>
    <property type="evidence" value="ECO:0007669"/>
    <property type="project" value="TreeGrafter"/>
</dbReference>
<name>A0A1Y2CJH5_9BASI</name>
<evidence type="ECO:0000256" key="1">
    <source>
        <dbReference type="SAM" id="MobiDB-lite"/>
    </source>
</evidence>
<feature type="compositionally biased region" description="Basic and acidic residues" evidence="1">
    <location>
        <begin position="163"/>
        <end position="196"/>
    </location>
</feature>
<feature type="region of interest" description="Disordered" evidence="1">
    <location>
        <begin position="152"/>
        <end position="208"/>
    </location>
</feature>
<evidence type="ECO:0000313" key="4">
    <source>
        <dbReference type="Proteomes" id="UP000193467"/>
    </source>
</evidence>
<dbReference type="GO" id="GO:0005886">
    <property type="term" value="C:plasma membrane"/>
    <property type="evidence" value="ECO:0007669"/>
    <property type="project" value="TreeGrafter"/>
</dbReference>
<keyword evidence="4" id="KW-1185">Reference proteome</keyword>
<accession>A0A1Y2CJH5</accession>
<dbReference type="PANTHER" id="PTHR12276">
    <property type="entry name" value="EPSIN/ENT-RELATED"/>
    <property type="match status" value="1"/>
</dbReference>
<reference evidence="3 4" key="1">
    <citation type="submission" date="2016-07" db="EMBL/GenBank/DDBJ databases">
        <title>Pervasive Adenine N6-methylation of Active Genes in Fungi.</title>
        <authorList>
            <consortium name="DOE Joint Genome Institute"/>
            <person name="Mondo S.J."/>
            <person name="Dannebaum R.O."/>
            <person name="Kuo R.C."/>
            <person name="Labutti K."/>
            <person name="Haridas S."/>
            <person name="Kuo A."/>
            <person name="Salamov A."/>
            <person name="Ahrendt S.R."/>
            <person name="Lipzen A."/>
            <person name="Sullivan W."/>
            <person name="Andreopoulos W.B."/>
            <person name="Clum A."/>
            <person name="Lindquist E."/>
            <person name="Daum C."/>
            <person name="Ramamoorthy G.K."/>
            <person name="Gryganskyi A."/>
            <person name="Culley D."/>
            <person name="Magnuson J.K."/>
            <person name="James T.Y."/>
            <person name="O'Malley M.A."/>
            <person name="Stajich J.E."/>
            <person name="Spatafora J.W."/>
            <person name="Visel A."/>
            <person name="Grigoriev I.V."/>
        </authorList>
    </citation>
    <scope>NUCLEOTIDE SEQUENCE [LARGE SCALE GENOMIC DNA]</scope>
    <source>
        <strain evidence="3 4">62-1032</strain>
    </source>
</reference>
<comment type="caution">
    <text evidence="3">The sequence shown here is derived from an EMBL/GenBank/DDBJ whole genome shotgun (WGS) entry which is preliminary data.</text>
</comment>
<dbReference type="PANTHER" id="PTHR12276:SF110">
    <property type="entry name" value="EPSIN-1-RELATED"/>
    <property type="match status" value="1"/>
</dbReference>
<organism evidence="3 4">
    <name type="scientific">Leucosporidium creatinivorum</name>
    <dbReference type="NCBI Taxonomy" id="106004"/>
    <lineage>
        <taxon>Eukaryota</taxon>
        <taxon>Fungi</taxon>
        <taxon>Dikarya</taxon>
        <taxon>Basidiomycota</taxon>
        <taxon>Pucciniomycotina</taxon>
        <taxon>Microbotryomycetes</taxon>
        <taxon>Leucosporidiales</taxon>
        <taxon>Leucosporidium</taxon>
    </lineage>
</organism>
<sequence length="423" mass="47477">MEVVKAVSRLSKNSLNGYSEAAVVCRDATADTTSMPSSHQLAVLAEYTYNERDNADILQILDKRLNDRGKMWRHTYKSLIIVESLLFKGSRSFVRYFRQNLYVIKTLREFQYIDDLSTDQGANVREKARIICGLLYDEDKLDFERKNGYGTYDSSRAPVKSKPRQEESRSRAKSVPREVVKKPEVDRGESDLKEAMRLSQLEEDERQRKLREQADGALFGDFAQKQNDLLDLSAPSQEQTYDLAASQQAHQMELLRQQQLQAQAQAQAEYQMALQQQAYQNQLASEQAYAQQIAMQQQYAQQQQQEQYYALQQQAQLAYQQQMQAQLQQPQPLAAQPTGANNPFAAFAPTPQPPPPLPTSTSSTPTPAPNSLAQYQASQAAQAPSGRHAELERMLAGGSGIDTFGNVGNLRLGANPTGHAFSS</sequence>
<dbReference type="GO" id="GO:0030276">
    <property type="term" value="F:clathrin binding"/>
    <property type="evidence" value="ECO:0007669"/>
    <property type="project" value="TreeGrafter"/>
</dbReference>
<dbReference type="OrthoDB" id="4033880at2759"/>